<evidence type="ECO:0000313" key="1">
    <source>
        <dbReference type="EMBL" id="KAH3796681.1"/>
    </source>
</evidence>
<comment type="caution">
    <text evidence="1">The sequence shown here is derived from an EMBL/GenBank/DDBJ whole genome shotgun (WGS) entry which is preliminary data.</text>
</comment>
<dbReference type="Proteomes" id="UP000828390">
    <property type="component" value="Unassembled WGS sequence"/>
</dbReference>
<keyword evidence="2" id="KW-1185">Reference proteome</keyword>
<organism evidence="1 2">
    <name type="scientific">Dreissena polymorpha</name>
    <name type="common">Zebra mussel</name>
    <name type="synonym">Mytilus polymorpha</name>
    <dbReference type="NCBI Taxonomy" id="45954"/>
    <lineage>
        <taxon>Eukaryota</taxon>
        <taxon>Metazoa</taxon>
        <taxon>Spiralia</taxon>
        <taxon>Lophotrochozoa</taxon>
        <taxon>Mollusca</taxon>
        <taxon>Bivalvia</taxon>
        <taxon>Autobranchia</taxon>
        <taxon>Heteroconchia</taxon>
        <taxon>Euheterodonta</taxon>
        <taxon>Imparidentia</taxon>
        <taxon>Neoheterodontei</taxon>
        <taxon>Myida</taxon>
        <taxon>Dreissenoidea</taxon>
        <taxon>Dreissenidae</taxon>
        <taxon>Dreissena</taxon>
    </lineage>
</organism>
<protein>
    <submittedName>
        <fullName evidence="1">Uncharacterized protein</fullName>
    </submittedName>
</protein>
<reference evidence="1" key="2">
    <citation type="submission" date="2020-11" db="EMBL/GenBank/DDBJ databases">
        <authorList>
            <person name="McCartney M.A."/>
            <person name="Auch B."/>
            <person name="Kono T."/>
            <person name="Mallez S."/>
            <person name="Becker A."/>
            <person name="Gohl D.M."/>
            <person name="Silverstein K.A.T."/>
            <person name="Koren S."/>
            <person name="Bechman K.B."/>
            <person name="Herman A."/>
            <person name="Abrahante J.E."/>
            <person name="Garbe J."/>
        </authorList>
    </citation>
    <scope>NUCLEOTIDE SEQUENCE</scope>
    <source>
        <strain evidence="1">Duluth1</strain>
        <tissue evidence="1">Whole animal</tissue>
    </source>
</reference>
<evidence type="ECO:0000313" key="2">
    <source>
        <dbReference type="Proteomes" id="UP000828390"/>
    </source>
</evidence>
<dbReference type="EMBL" id="JAIWYP010000007">
    <property type="protein sequence ID" value="KAH3796681.1"/>
    <property type="molecule type" value="Genomic_DNA"/>
</dbReference>
<name>A0A9D4FF27_DREPO</name>
<accession>A0A9D4FF27</accession>
<sequence length="67" mass="7621">MVISSAAHNFVVIIVYTVTSAHHGLHRVLYRQQREPWSSSRVISSAPHNMVVIEGYTVSTEHLARHR</sequence>
<reference evidence="1" key="1">
    <citation type="journal article" date="2019" name="bioRxiv">
        <title>The Genome of the Zebra Mussel, Dreissena polymorpha: A Resource for Invasive Species Research.</title>
        <authorList>
            <person name="McCartney M.A."/>
            <person name="Auch B."/>
            <person name="Kono T."/>
            <person name="Mallez S."/>
            <person name="Zhang Y."/>
            <person name="Obille A."/>
            <person name="Becker A."/>
            <person name="Abrahante J.E."/>
            <person name="Garbe J."/>
            <person name="Badalamenti J.P."/>
            <person name="Herman A."/>
            <person name="Mangelson H."/>
            <person name="Liachko I."/>
            <person name="Sullivan S."/>
            <person name="Sone E.D."/>
            <person name="Koren S."/>
            <person name="Silverstein K.A.T."/>
            <person name="Beckman K.B."/>
            <person name="Gohl D.M."/>
        </authorList>
    </citation>
    <scope>NUCLEOTIDE SEQUENCE</scope>
    <source>
        <strain evidence="1">Duluth1</strain>
        <tissue evidence="1">Whole animal</tissue>
    </source>
</reference>
<proteinExistence type="predicted"/>
<gene>
    <name evidence="1" type="ORF">DPMN_150250</name>
</gene>
<dbReference type="AlphaFoldDB" id="A0A9D4FF27"/>